<protein>
    <recommendedName>
        <fullName evidence="1">ChrR-like cupin domain-containing protein</fullName>
    </recommendedName>
</protein>
<name>A0A848KWC6_9ACTN</name>
<dbReference type="Proteomes" id="UP000550729">
    <property type="component" value="Unassembled WGS sequence"/>
</dbReference>
<comment type="caution">
    <text evidence="2">The sequence shown here is derived from an EMBL/GenBank/DDBJ whole genome shotgun (WGS) entry which is preliminary data.</text>
</comment>
<dbReference type="RefSeq" id="WP_170195474.1">
    <property type="nucleotide sequence ID" value="NZ_JABBNB010000018.1"/>
</dbReference>
<dbReference type="InterPro" id="IPR011051">
    <property type="entry name" value="RmlC_Cupin_sf"/>
</dbReference>
<dbReference type="AlphaFoldDB" id="A0A848KWC6"/>
<dbReference type="InterPro" id="IPR014710">
    <property type="entry name" value="RmlC-like_jellyroll"/>
</dbReference>
<evidence type="ECO:0000313" key="2">
    <source>
        <dbReference type="EMBL" id="NMO02966.1"/>
    </source>
</evidence>
<keyword evidence="3" id="KW-1185">Reference proteome</keyword>
<dbReference type="Gene3D" id="2.60.120.10">
    <property type="entry name" value="Jelly Rolls"/>
    <property type="match status" value="1"/>
</dbReference>
<dbReference type="SUPFAM" id="SSF51182">
    <property type="entry name" value="RmlC-like cupins"/>
    <property type="match status" value="1"/>
</dbReference>
<proteinExistence type="predicted"/>
<evidence type="ECO:0000313" key="3">
    <source>
        <dbReference type="Proteomes" id="UP000550729"/>
    </source>
</evidence>
<feature type="domain" description="ChrR-like cupin" evidence="1">
    <location>
        <begin position="35"/>
        <end position="139"/>
    </location>
</feature>
<dbReference type="InterPro" id="IPR025979">
    <property type="entry name" value="ChrR-like_cupin_dom"/>
</dbReference>
<organism evidence="2 3">
    <name type="scientific">Gordonia asplenii</name>
    <dbReference type="NCBI Taxonomy" id="2725283"/>
    <lineage>
        <taxon>Bacteria</taxon>
        <taxon>Bacillati</taxon>
        <taxon>Actinomycetota</taxon>
        <taxon>Actinomycetes</taxon>
        <taxon>Mycobacteriales</taxon>
        <taxon>Gordoniaceae</taxon>
        <taxon>Gordonia</taxon>
    </lineage>
</organism>
<gene>
    <name evidence="2" type="ORF">HH308_17275</name>
</gene>
<reference evidence="2 3" key="1">
    <citation type="submission" date="2020-04" db="EMBL/GenBank/DDBJ databases">
        <title>Gordonia sp. nov. TBRC 11910.</title>
        <authorList>
            <person name="Suriyachadkun C."/>
        </authorList>
    </citation>
    <scope>NUCLEOTIDE SEQUENCE [LARGE SCALE GENOMIC DNA]</scope>
    <source>
        <strain evidence="2 3">TBRC 11910</strain>
    </source>
</reference>
<sequence>MTTVDDACPVNAQPRNPLFWMTSPGNTPKGERRDFYRMEETGWTDWLMPGTRYKLLYCNLVSGAFTILLQVDAGIQATSHWHVGNLQVYILDGGFYYYDGTVTIDGETIEDRGTTDSFTVETAGTVHQPFASDTGCVMLAMFDGPIGGYTDDGQLAVMGDARLHYYMAKDNNAVRNTQLVDYSYGSTDLQ</sequence>
<dbReference type="Pfam" id="PF12973">
    <property type="entry name" value="Cupin_7"/>
    <property type="match status" value="1"/>
</dbReference>
<dbReference type="EMBL" id="JABBNB010000018">
    <property type="protein sequence ID" value="NMO02966.1"/>
    <property type="molecule type" value="Genomic_DNA"/>
</dbReference>
<accession>A0A848KWC6</accession>
<evidence type="ECO:0000259" key="1">
    <source>
        <dbReference type="Pfam" id="PF12973"/>
    </source>
</evidence>